<dbReference type="EMBL" id="DS985244">
    <property type="protein sequence ID" value="EDV25858.1"/>
    <property type="molecule type" value="Genomic_DNA"/>
</dbReference>
<dbReference type="InParanoid" id="B3RUP8"/>
<dbReference type="RefSeq" id="XP_002111891.1">
    <property type="nucleotide sequence ID" value="XM_002111855.1"/>
</dbReference>
<proteinExistence type="predicted"/>
<dbReference type="AlphaFoldDB" id="B3RUP8"/>
<evidence type="ECO:0000256" key="1">
    <source>
        <dbReference type="SAM" id="SignalP"/>
    </source>
</evidence>
<keyword evidence="1" id="KW-0732">Signal</keyword>
<organism evidence="2 3">
    <name type="scientific">Trichoplax adhaerens</name>
    <name type="common">Trichoplax reptans</name>
    <dbReference type="NCBI Taxonomy" id="10228"/>
    <lineage>
        <taxon>Eukaryota</taxon>
        <taxon>Metazoa</taxon>
        <taxon>Placozoa</taxon>
        <taxon>Uniplacotomia</taxon>
        <taxon>Trichoplacea</taxon>
        <taxon>Trichoplacidae</taxon>
        <taxon>Trichoplax</taxon>
    </lineage>
</organism>
<gene>
    <name evidence="2" type="ORF">TRIADDRAFT_55367</name>
</gene>
<name>B3RUP8_TRIAD</name>
<reference evidence="2 3" key="1">
    <citation type="journal article" date="2008" name="Nature">
        <title>The Trichoplax genome and the nature of placozoans.</title>
        <authorList>
            <person name="Srivastava M."/>
            <person name="Begovic E."/>
            <person name="Chapman J."/>
            <person name="Putnam N.H."/>
            <person name="Hellsten U."/>
            <person name="Kawashima T."/>
            <person name="Kuo A."/>
            <person name="Mitros T."/>
            <person name="Salamov A."/>
            <person name="Carpenter M.L."/>
            <person name="Signorovitch A.Y."/>
            <person name="Moreno M.A."/>
            <person name="Kamm K."/>
            <person name="Grimwood J."/>
            <person name="Schmutz J."/>
            <person name="Shapiro H."/>
            <person name="Grigoriev I.V."/>
            <person name="Buss L.W."/>
            <person name="Schierwater B."/>
            <person name="Dellaporta S.L."/>
            <person name="Rokhsar D.S."/>
        </authorList>
    </citation>
    <scope>NUCLEOTIDE SEQUENCE [LARGE SCALE GENOMIC DNA]</scope>
    <source>
        <strain evidence="2 3">Grell-BS-1999</strain>
    </source>
</reference>
<dbReference type="HOGENOM" id="CLU_695096_0_0_1"/>
<keyword evidence="3" id="KW-1185">Reference proteome</keyword>
<protein>
    <submittedName>
        <fullName evidence="2">Uncharacterized protein</fullName>
    </submittedName>
</protein>
<dbReference type="GeneID" id="6752609"/>
<evidence type="ECO:0000313" key="2">
    <source>
        <dbReference type="EMBL" id="EDV25858.1"/>
    </source>
</evidence>
<feature type="signal peptide" evidence="1">
    <location>
        <begin position="1"/>
        <end position="25"/>
    </location>
</feature>
<dbReference type="Proteomes" id="UP000009022">
    <property type="component" value="Unassembled WGS sequence"/>
</dbReference>
<sequence length="397" mass="45601">MKFTSHLGLIFVLVMVTSYSASIEANPRHQLEIVLNLYYNYDGKDAASRNCDHHPDNPKCDYLFTICVGHNCRHLKREVGPIFNAEIISRPDIRLRINIDGILPLKRENKELESNNNYIIDANSYIYICISSKRNSQKYGNTGCKQSRDAISNRKVLTFANGLVAKAYMPIKITVRDFDTLQHDDIDVLHGYIPLTGNIGPIPDRLFGKKSIFYIRTKVTCAKGYSGPRCIKGITSQQQTLYYFGPEYAHDVNQLRVKLVRYLNPGSRDSGDNACDYWPLDSRCDYIFSLCIGNDNDQCGYSRSTHKTFIDANEEFYPYLTIPVRFTETIPKYVNLHMEVYDDEAIQRDVLVDIFDQKVEIRKTLNPYNIVIQGLHTTAEFEVTAICKYDKKCFSAH</sequence>
<evidence type="ECO:0000313" key="3">
    <source>
        <dbReference type="Proteomes" id="UP000009022"/>
    </source>
</evidence>
<accession>B3RUP8</accession>
<feature type="chain" id="PRO_5002798368" evidence="1">
    <location>
        <begin position="26"/>
        <end position="397"/>
    </location>
</feature>
<dbReference type="CTD" id="6752609"/>
<dbReference type="KEGG" id="tad:TRIADDRAFT_55367"/>